<dbReference type="EMBL" id="CP045704">
    <property type="protein sequence ID" value="QNE83630.1"/>
    <property type="molecule type" value="Genomic_DNA"/>
</dbReference>
<gene>
    <name evidence="1" type="ORF">F0345_23005</name>
</gene>
<keyword evidence="2" id="KW-1185">Reference proteome</keyword>
<evidence type="ECO:0000313" key="2">
    <source>
        <dbReference type="Proteomes" id="UP000515764"/>
    </source>
</evidence>
<proteinExistence type="predicted"/>
<dbReference type="Gene3D" id="3.40.1800.10">
    <property type="entry name" value="His-Me finger endonucleases"/>
    <property type="match status" value="1"/>
</dbReference>
<evidence type="ECO:0008006" key="3">
    <source>
        <dbReference type="Google" id="ProtNLM"/>
    </source>
</evidence>
<dbReference type="InterPro" id="IPR044925">
    <property type="entry name" value="His-Me_finger_sf"/>
</dbReference>
<accession>A0ABX6RSZ4</accession>
<name>A0ABX6RSZ4_9ACTN</name>
<dbReference type="RefSeq" id="WP_185393490.1">
    <property type="nucleotide sequence ID" value="NZ_CP045704.1"/>
</dbReference>
<dbReference type="InterPro" id="IPR038563">
    <property type="entry name" value="Endonuclease_7_sf"/>
</dbReference>
<organism evidence="1 2">
    <name type="scientific">Streptomyces rutgersensis</name>
    <dbReference type="NCBI Taxonomy" id="53451"/>
    <lineage>
        <taxon>Bacteria</taxon>
        <taxon>Bacillati</taxon>
        <taxon>Actinomycetota</taxon>
        <taxon>Actinomycetes</taxon>
        <taxon>Kitasatosporales</taxon>
        <taxon>Streptomycetaceae</taxon>
        <taxon>Streptomyces</taxon>
        <taxon>Streptomyces diastaticus group</taxon>
    </lineage>
</organism>
<evidence type="ECO:0000313" key="1">
    <source>
        <dbReference type="EMBL" id="QNE83630.1"/>
    </source>
</evidence>
<dbReference type="InterPro" id="IPR004211">
    <property type="entry name" value="Endonuclease_7"/>
</dbReference>
<reference evidence="2" key="1">
    <citation type="submission" date="2019-10" db="EMBL/GenBank/DDBJ databases">
        <title>Antimicrobial potential of Antarctic Bacteria.</title>
        <authorList>
            <person name="Benaud N."/>
            <person name="Edwards R.J."/>
            <person name="Ferrari B.C."/>
        </authorList>
    </citation>
    <scope>NUCLEOTIDE SEQUENCE [LARGE SCALE GENOMIC DNA]</scope>
    <source>
        <strain evidence="2">NBH77</strain>
    </source>
</reference>
<dbReference type="Proteomes" id="UP000515764">
    <property type="component" value="Chromosome"/>
</dbReference>
<protein>
    <recommendedName>
        <fullName evidence="3">Recombination endonuclease VII</fullName>
    </recommendedName>
</protein>
<dbReference type="SUPFAM" id="SSF54060">
    <property type="entry name" value="His-Me finger endonucleases"/>
    <property type="match status" value="1"/>
</dbReference>
<sequence length="68" mass="7497">MIQTKRPSGRELSIDHGHSCCPQGGRSCGKCVRGVLCQPCNGMLGYAQDDPEILKEGINYLLSHRPQR</sequence>
<dbReference type="Pfam" id="PF02945">
    <property type="entry name" value="Endonuclease_7"/>
    <property type="match status" value="1"/>
</dbReference>